<gene>
    <name evidence="2" type="ORF">ED208_05925</name>
</gene>
<feature type="transmembrane region" description="Helical" evidence="1">
    <location>
        <begin position="450"/>
        <end position="470"/>
    </location>
</feature>
<feature type="transmembrane region" description="Helical" evidence="1">
    <location>
        <begin position="275"/>
        <end position="295"/>
    </location>
</feature>
<evidence type="ECO:0000313" key="2">
    <source>
        <dbReference type="EMBL" id="ROH91908.1"/>
    </source>
</evidence>
<dbReference type="InParanoid" id="A0A3N0VI62"/>
<reference evidence="2 3" key="1">
    <citation type="submission" date="2018-10" db="EMBL/GenBank/DDBJ databases">
        <authorList>
            <person name="Chen W.-M."/>
        </authorList>
    </citation>
    <scope>NUCLEOTIDE SEQUENCE [LARGE SCALE GENOMIC DNA]</scope>
    <source>
        <strain evidence="2 3">THS-13</strain>
    </source>
</reference>
<name>A0A3N0VI62_9GAMM</name>
<evidence type="ECO:0008006" key="4">
    <source>
        <dbReference type="Google" id="ProtNLM"/>
    </source>
</evidence>
<feature type="transmembrane region" description="Helical" evidence="1">
    <location>
        <begin position="200"/>
        <end position="218"/>
    </location>
</feature>
<keyword evidence="1" id="KW-0812">Transmembrane</keyword>
<feature type="transmembrane region" description="Helical" evidence="1">
    <location>
        <begin position="151"/>
        <end position="169"/>
    </location>
</feature>
<organism evidence="2 3">
    <name type="scientific">Stagnimonas aquatica</name>
    <dbReference type="NCBI Taxonomy" id="2689987"/>
    <lineage>
        <taxon>Bacteria</taxon>
        <taxon>Pseudomonadati</taxon>
        <taxon>Pseudomonadota</taxon>
        <taxon>Gammaproteobacteria</taxon>
        <taxon>Nevskiales</taxon>
        <taxon>Nevskiaceae</taxon>
        <taxon>Stagnimonas</taxon>
    </lineage>
</organism>
<proteinExistence type="predicted"/>
<dbReference type="EMBL" id="RJVO01000002">
    <property type="protein sequence ID" value="ROH91908.1"/>
    <property type="molecule type" value="Genomic_DNA"/>
</dbReference>
<feature type="transmembrane region" description="Helical" evidence="1">
    <location>
        <begin position="21"/>
        <end position="39"/>
    </location>
</feature>
<evidence type="ECO:0000313" key="3">
    <source>
        <dbReference type="Proteomes" id="UP000282106"/>
    </source>
</evidence>
<keyword evidence="1" id="KW-1133">Transmembrane helix</keyword>
<dbReference type="AlphaFoldDB" id="A0A3N0VI62"/>
<comment type="caution">
    <text evidence="2">The sequence shown here is derived from an EMBL/GenBank/DDBJ whole genome shotgun (WGS) entry which is preliminary data.</text>
</comment>
<evidence type="ECO:0000256" key="1">
    <source>
        <dbReference type="SAM" id="Phobius"/>
    </source>
</evidence>
<keyword evidence="1" id="KW-0472">Membrane</keyword>
<accession>A0A3N0VI62</accession>
<keyword evidence="3" id="KW-1185">Reference proteome</keyword>
<dbReference type="Proteomes" id="UP000282106">
    <property type="component" value="Unassembled WGS sequence"/>
</dbReference>
<feature type="transmembrane region" description="Helical" evidence="1">
    <location>
        <begin position="225"/>
        <end position="244"/>
    </location>
</feature>
<protein>
    <recommendedName>
        <fullName evidence="4">Oligosaccharide repeat unit polymerase</fullName>
    </recommendedName>
</protein>
<feature type="transmembrane region" description="Helical" evidence="1">
    <location>
        <begin position="81"/>
        <end position="99"/>
    </location>
</feature>
<sequence length="483" mass="53481">MSPNLKPQPLPGESPPPPVSYATALLGILVGTLAAILLVPSDYFEPGQLRASAVCMALGLLVGPIASSLTDLRGWLRAESVMMIGLVYWLLTELLYPSYDAYEITQDGVLRAYLYMGLFAATIQIGSLLAHRWHSQIAPLRPATAEFSDRWLFNVLIYSSLLGMLSKLVPCDFSPACMVDGLFSGRADGPWQQSVTGGSLIYQLAYFGYLSLPLTVALHHRVGRIDWRVVIGLILSTIFLLFLIRDGGRRLVGMVTGAALLTWLLLQPRIGLRQFAIGGVAGVALLALLEVMLVFRTSEGGIISRLFSGRAFEENPLDEGIRVDNNFKFLVKTLDLIPEFMPHTGWDAIIYWAVRPIPRVLWPGKPINPGIDLPWELGERWGEGFTLTVSAIGDWYVAFGLISILLAGLMMGFLGGKLVLHWMRPTVRNTVLYSLGAMCLFIGLRSYLELILMSYPILALLLFSKLTSWLPDSRLPFTRTLRR</sequence>
<feature type="transmembrane region" description="Helical" evidence="1">
    <location>
        <begin position="250"/>
        <end position="266"/>
    </location>
</feature>
<feature type="transmembrane region" description="Helical" evidence="1">
    <location>
        <begin position="111"/>
        <end position="130"/>
    </location>
</feature>
<feature type="transmembrane region" description="Helical" evidence="1">
    <location>
        <begin position="395"/>
        <end position="414"/>
    </location>
</feature>
<feature type="transmembrane region" description="Helical" evidence="1">
    <location>
        <begin position="51"/>
        <end position="69"/>
    </location>
</feature>
<dbReference type="RefSeq" id="WP_123210952.1">
    <property type="nucleotide sequence ID" value="NZ_RJVO01000002.1"/>
</dbReference>